<proteinExistence type="predicted"/>
<keyword evidence="1" id="KW-0378">Hydrolase</keyword>
<protein>
    <submittedName>
        <fullName evidence="1">Dipeptidase A</fullName>
        <ecNumber evidence="1">3.4.-.-</ecNumber>
    </submittedName>
</protein>
<dbReference type="EC" id="3.4.-.-" evidence="1"/>
<evidence type="ECO:0000313" key="1">
    <source>
        <dbReference type="EMBL" id="KAA6304485.1"/>
    </source>
</evidence>
<gene>
    <name evidence="1" type="ORF">EZS27_043868</name>
</gene>
<dbReference type="AlphaFoldDB" id="A0A5J4P566"/>
<organism evidence="1">
    <name type="scientific">termite gut metagenome</name>
    <dbReference type="NCBI Taxonomy" id="433724"/>
    <lineage>
        <taxon>unclassified sequences</taxon>
        <taxon>metagenomes</taxon>
        <taxon>organismal metagenomes</taxon>
    </lineage>
</organism>
<reference evidence="1" key="1">
    <citation type="submission" date="2019-03" db="EMBL/GenBank/DDBJ databases">
        <title>Single cell metagenomics reveals metabolic interactions within the superorganism composed of flagellate Streblomastix strix and complex community of Bacteroidetes bacteria on its surface.</title>
        <authorList>
            <person name="Treitli S.C."/>
            <person name="Kolisko M."/>
            <person name="Husnik F."/>
            <person name="Keeling P."/>
            <person name="Hampl V."/>
        </authorList>
    </citation>
    <scope>NUCLEOTIDE SEQUENCE</scope>
    <source>
        <strain evidence="1">STM</strain>
    </source>
</reference>
<dbReference type="EMBL" id="SNRY01011477">
    <property type="protein sequence ID" value="KAA6304485.1"/>
    <property type="molecule type" value="Genomic_DNA"/>
</dbReference>
<feature type="non-terminal residue" evidence="1">
    <location>
        <position position="1"/>
    </location>
</feature>
<comment type="caution">
    <text evidence="1">The sequence shown here is derived from an EMBL/GenBank/DDBJ whole genome shotgun (WGS) entry which is preliminary data.</text>
</comment>
<accession>A0A5J4P566</accession>
<name>A0A5J4P566_9ZZZZ</name>
<sequence>EAKTFLTNYTNMTAQNTYNSWKHLGEYLIVKYNDGVIKREKNGEFERNAIGHPASVIRPGYPKDFLEEYVKQTGDRYKIKE</sequence>
<dbReference type="GO" id="GO:0016787">
    <property type="term" value="F:hydrolase activity"/>
    <property type="evidence" value="ECO:0007669"/>
    <property type="project" value="UniProtKB-KW"/>
</dbReference>